<gene>
    <name evidence="2" type="ORF">HF320_01880</name>
</gene>
<dbReference type="CDD" id="cd00211">
    <property type="entry name" value="PTS_IIA_fru"/>
    <property type="match status" value="1"/>
</dbReference>
<dbReference type="GeneID" id="98652060"/>
<keyword evidence="2" id="KW-0813">Transport</keyword>
<dbReference type="Proteomes" id="UP000546970">
    <property type="component" value="Unassembled WGS sequence"/>
</dbReference>
<dbReference type="PANTHER" id="PTHR47738:SF3">
    <property type="entry name" value="PHOSPHOTRANSFERASE SYSTEM MANNITOL_FRUCTOSE-SPECIFIC IIA DOMAIN CONTAINING PROTEIN"/>
    <property type="match status" value="1"/>
</dbReference>
<evidence type="ECO:0000313" key="2">
    <source>
        <dbReference type="EMBL" id="NMF55085.1"/>
    </source>
</evidence>
<keyword evidence="2" id="KW-0762">Sugar transport</keyword>
<dbReference type="RefSeq" id="WP_022386171.1">
    <property type="nucleotide sequence ID" value="NZ_JABBCP010000001.1"/>
</dbReference>
<evidence type="ECO:0000313" key="3">
    <source>
        <dbReference type="Proteomes" id="UP000546970"/>
    </source>
</evidence>
<comment type="caution">
    <text evidence="2">The sequence shown here is derived from an EMBL/GenBank/DDBJ whole genome shotgun (WGS) entry which is preliminary data.</text>
</comment>
<sequence length="152" mass="16709">MVLRKELVQVHQKYASQEEALRSIAQTFVDLGVVKESFPQAIIDREAVYPTGLPASEFDIAISHCDSDHVNESAIGAVVLDEPVEFEMMGGMGDGPLSVRLIFMLAIKDPKAQVPTLQKMMAIIQNQQLLKDIREADTAEEAFDLIAPALAE</sequence>
<dbReference type="InterPro" id="IPR051541">
    <property type="entry name" value="PTS_SugarTrans_NitroReg"/>
</dbReference>
<dbReference type="InterPro" id="IPR016152">
    <property type="entry name" value="PTrfase/Anion_transptr"/>
</dbReference>
<organism evidence="2 3">
    <name type="scientific">Collinsella acetigenes</name>
    <dbReference type="NCBI Taxonomy" id="2713419"/>
    <lineage>
        <taxon>Bacteria</taxon>
        <taxon>Bacillati</taxon>
        <taxon>Actinomycetota</taxon>
        <taxon>Coriobacteriia</taxon>
        <taxon>Coriobacteriales</taxon>
        <taxon>Coriobacteriaceae</taxon>
        <taxon>Collinsella</taxon>
    </lineage>
</organism>
<dbReference type="PANTHER" id="PTHR47738">
    <property type="entry name" value="PTS SYSTEM FRUCTOSE-LIKE EIIA COMPONENT-RELATED"/>
    <property type="match status" value="1"/>
</dbReference>
<keyword evidence="3" id="KW-1185">Reference proteome</keyword>
<dbReference type="InterPro" id="IPR002178">
    <property type="entry name" value="PTS_EIIA_type-2_dom"/>
</dbReference>
<evidence type="ECO:0000259" key="1">
    <source>
        <dbReference type="PROSITE" id="PS51094"/>
    </source>
</evidence>
<reference evidence="2 3" key="1">
    <citation type="submission" date="2020-04" db="EMBL/GenBank/DDBJ databases">
        <title>Collinsella sp. KGMB02528 nov., an anaerobic actinobacterium isolated from human feces.</title>
        <authorList>
            <person name="Han K.-I."/>
            <person name="Eom M.K."/>
            <person name="Kim J.-S."/>
            <person name="Lee K.C."/>
            <person name="Suh M.K."/>
            <person name="Park S.-H."/>
            <person name="Lee J.H."/>
            <person name="Kang S.W."/>
            <person name="Park J.-E."/>
            <person name="Oh B.S."/>
            <person name="Yu S.Y."/>
            <person name="Choi S.-H."/>
            <person name="Lee D.H."/>
            <person name="Yoon H."/>
            <person name="Kim B.-Y."/>
            <person name="Lee J.H."/>
            <person name="Lee J.-S."/>
        </authorList>
    </citation>
    <scope>NUCLEOTIDE SEQUENCE [LARGE SCALE GENOMIC DNA]</scope>
    <source>
        <strain evidence="2 3">KGMB02528</strain>
    </source>
</reference>
<dbReference type="AlphaFoldDB" id="A0A7X9YIC8"/>
<dbReference type="EMBL" id="JABBCP010000001">
    <property type="protein sequence ID" value="NMF55085.1"/>
    <property type="molecule type" value="Genomic_DNA"/>
</dbReference>
<dbReference type="Pfam" id="PF00359">
    <property type="entry name" value="PTS_EIIA_2"/>
    <property type="match status" value="1"/>
</dbReference>
<dbReference type="SUPFAM" id="SSF55804">
    <property type="entry name" value="Phoshotransferase/anion transport protein"/>
    <property type="match status" value="1"/>
</dbReference>
<feature type="domain" description="PTS EIIA type-2" evidence="1">
    <location>
        <begin position="1"/>
        <end position="149"/>
    </location>
</feature>
<proteinExistence type="predicted"/>
<protein>
    <submittedName>
        <fullName evidence="2">PTS sugar transporter subunit IIA</fullName>
    </submittedName>
</protein>
<dbReference type="PROSITE" id="PS51094">
    <property type="entry name" value="PTS_EIIA_TYPE_2"/>
    <property type="match status" value="1"/>
</dbReference>
<dbReference type="Gene3D" id="3.40.930.10">
    <property type="entry name" value="Mannitol-specific EII, Chain A"/>
    <property type="match status" value="1"/>
</dbReference>
<accession>A0A7X9YIC8</accession>
<name>A0A7X9YIC8_9ACTN</name>